<feature type="compositionally biased region" description="Basic residues" evidence="1">
    <location>
        <begin position="193"/>
        <end position="205"/>
    </location>
</feature>
<organism evidence="2 3">
    <name type="scientific">Cladosporium halotolerans</name>
    <dbReference type="NCBI Taxonomy" id="1052096"/>
    <lineage>
        <taxon>Eukaryota</taxon>
        <taxon>Fungi</taxon>
        <taxon>Dikarya</taxon>
        <taxon>Ascomycota</taxon>
        <taxon>Pezizomycotina</taxon>
        <taxon>Dothideomycetes</taxon>
        <taxon>Dothideomycetidae</taxon>
        <taxon>Cladosporiales</taxon>
        <taxon>Cladosporiaceae</taxon>
        <taxon>Cladosporium</taxon>
    </lineage>
</organism>
<gene>
    <name evidence="2" type="ORF">WHR41_05612</name>
</gene>
<dbReference type="RefSeq" id="XP_069228506.1">
    <property type="nucleotide sequence ID" value="XM_069374217.1"/>
</dbReference>
<proteinExistence type="predicted"/>
<feature type="compositionally biased region" description="Polar residues" evidence="1">
    <location>
        <begin position="114"/>
        <end position="123"/>
    </location>
</feature>
<dbReference type="EMBL" id="JAAQHG020000019">
    <property type="protein sequence ID" value="KAL1585400.1"/>
    <property type="molecule type" value="Genomic_DNA"/>
</dbReference>
<name>A0AB34KQ63_9PEZI</name>
<dbReference type="GeneID" id="96007055"/>
<feature type="compositionally biased region" description="Acidic residues" evidence="1">
    <location>
        <begin position="153"/>
        <end position="164"/>
    </location>
</feature>
<keyword evidence="3" id="KW-1185">Reference proteome</keyword>
<accession>A0AB34KQ63</accession>
<protein>
    <recommendedName>
        <fullName evidence="4">Myb-like domain-containing protein</fullName>
    </recommendedName>
</protein>
<evidence type="ECO:0008006" key="4">
    <source>
        <dbReference type="Google" id="ProtNLM"/>
    </source>
</evidence>
<reference evidence="2 3" key="1">
    <citation type="journal article" date="2020" name="Microbiol. Resour. Announc.">
        <title>Draft Genome Sequence of a Cladosporium Species Isolated from the Mesophotic Ascidian Didemnum maculosum.</title>
        <authorList>
            <person name="Gioti A."/>
            <person name="Siaperas R."/>
            <person name="Nikolaivits E."/>
            <person name="Le Goff G."/>
            <person name="Ouazzani J."/>
            <person name="Kotoulas G."/>
            <person name="Topakas E."/>
        </authorList>
    </citation>
    <scope>NUCLEOTIDE SEQUENCE [LARGE SCALE GENOMIC DNA]</scope>
    <source>
        <strain evidence="2 3">TM138-S3</strain>
    </source>
</reference>
<evidence type="ECO:0000313" key="2">
    <source>
        <dbReference type="EMBL" id="KAL1585400.1"/>
    </source>
</evidence>
<dbReference type="Proteomes" id="UP000803884">
    <property type="component" value="Unassembled WGS sequence"/>
</dbReference>
<dbReference type="AlphaFoldDB" id="A0AB34KQ63"/>
<evidence type="ECO:0000256" key="1">
    <source>
        <dbReference type="SAM" id="MobiDB-lite"/>
    </source>
</evidence>
<evidence type="ECO:0000313" key="3">
    <source>
        <dbReference type="Proteomes" id="UP000803884"/>
    </source>
</evidence>
<feature type="region of interest" description="Disordered" evidence="1">
    <location>
        <begin position="25"/>
        <end position="236"/>
    </location>
</feature>
<comment type="caution">
    <text evidence="2">The sequence shown here is derived from an EMBL/GenBank/DDBJ whole genome shotgun (WGS) entry which is preliminary data.</text>
</comment>
<sequence>MAGSFSFGNPEMDGALRYSSIGVPQIGSPIAASEPEATDQDALLNNPSAETTMIDVGENYNATGQHHDGPYYQNPPLEPSFKDSINSNMTSSSFHNESEDISPTQAYGGDVSSEAITPSSQPKHTGGIRTPMIKPRVLPSDTESDSTGKNQPEYDDDRDEDFEPEPFVPKVPTMKPAILRKTPARTPTSSVKKSGKGRKGRKSAGKSKEAVPFNRQRRAPKHGITEARPIARSYEECDDADKALLDMRDKENRTWRDIRVWWEEMTGQKTGNSTLPNRYERLKDNFSIIREEDRSRLLDAKDEVEKEQAEKKWELIAVKVRESGGDQYTADHLHRQYKKLMLKEGLRPPPGIVDPDFDIQVSDDMAQFSEDTDE</sequence>
<feature type="compositionally biased region" description="Polar residues" evidence="1">
    <location>
        <begin position="83"/>
        <end position="105"/>
    </location>
</feature>